<evidence type="ECO:0000256" key="1">
    <source>
        <dbReference type="ARBA" id="ARBA00007818"/>
    </source>
</evidence>
<dbReference type="OMA" id="VIWDIRR"/>
<proteinExistence type="inferred from homology"/>
<gene>
    <name evidence="4" type="ORF">ATEG_02416</name>
</gene>
<protein>
    <submittedName>
        <fullName evidence="4">Uncharacterized protein</fullName>
    </submittedName>
</protein>
<dbReference type="GO" id="GO:0008270">
    <property type="term" value="F:zinc ion binding"/>
    <property type="evidence" value="ECO:0007669"/>
    <property type="project" value="TreeGrafter"/>
</dbReference>
<organism evidence="4 5">
    <name type="scientific">Aspergillus terreus (strain NIH 2624 / FGSC A1156)</name>
    <dbReference type="NCBI Taxonomy" id="341663"/>
    <lineage>
        <taxon>Eukaryota</taxon>
        <taxon>Fungi</taxon>
        <taxon>Dikarya</taxon>
        <taxon>Ascomycota</taxon>
        <taxon>Pezizomycotina</taxon>
        <taxon>Eurotiomycetes</taxon>
        <taxon>Eurotiomycetidae</taxon>
        <taxon>Eurotiales</taxon>
        <taxon>Aspergillaceae</taxon>
        <taxon>Aspergillus</taxon>
        <taxon>Aspergillus subgen. Circumdati</taxon>
    </lineage>
</organism>
<dbReference type="HOGENOM" id="CLU_114688_2_0_1"/>
<dbReference type="InterPro" id="IPR008584">
    <property type="entry name" value="CXXC_Zn-binding_euk"/>
</dbReference>
<dbReference type="PANTHER" id="PTHR12857">
    <property type="entry name" value="CXXC MOTIF CONTAINING ZINC BINDING PROTEIN"/>
    <property type="match status" value="1"/>
</dbReference>
<dbReference type="AlphaFoldDB" id="Q0CV68"/>
<sequence length="125" mass="13934">MRSPEAVERPTLCGSASSVRFVAVNFFHVLLLSDLIQKTHSASIIAGPNAYAAEDKRKGQKIIEIDCRGLEFTEFKPDGEWEAKGVESSTPFTVTDLTEGEWYDYDEKAGDEVSIKEMTWEVGRA</sequence>
<evidence type="ECO:0000256" key="3">
    <source>
        <dbReference type="ARBA" id="ARBA00022833"/>
    </source>
</evidence>
<name>Q0CV68_ASPTN</name>
<evidence type="ECO:0000313" key="5">
    <source>
        <dbReference type="Proteomes" id="UP000007963"/>
    </source>
</evidence>
<keyword evidence="2" id="KW-0479">Metal-binding</keyword>
<dbReference type="eggNOG" id="KOG1296">
    <property type="taxonomic scope" value="Eukaryota"/>
</dbReference>
<reference evidence="5" key="1">
    <citation type="submission" date="2005-09" db="EMBL/GenBank/DDBJ databases">
        <title>Annotation of the Aspergillus terreus NIH2624 genome.</title>
        <authorList>
            <person name="Birren B.W."/>
            <person name="Lander E.S."/>
            <person name="Galagan J.E."/>
            <person name="Nusbaum C."/>
            <person name="Devon K."/>
            <person name="Henn M."/>
            <person name="Ma L.-J."/>
            <person name="Jaffe D.B."/>
            <person name="Butler J."/>
            <person name="Alvarez P."/>
            <person name="Gnerre S."/>
            <person name="Grabherr M."/>
            <person name="Kleber M."/>
            <person name="Mauceli E.W."/>
            <person name="Brockman W."/>
            <person name="Rounsley S."/>
            <person name="Young S.K."/>
            <person name="LaButti K."/>
            <person name="Pushparaj V."/>
            <person name="DeCaprio D."/>
            <person name="Crawford M."/>
            <person name="Koehrsen M."/>
            <person name="Engels R."/>
            <person name="Montgomery P."/>
            <person name="Pearson M."/>
            <person name="Howarth C."/>
            <person name="Larson L."/>
            <person name="Luoma S."/>
            <person name="White J."/>
            <person name="Alvarado L."/>
            <person name="Kodira C.D."/>
            <person name="Zeng Q."/>
            <person name="Oleary S."/>
            <person name="Yandava C."/>
            <person name="Denning D.W."/>
            <person name="Nierman W.C."/>
            <person name="Milne T."/>
            <person name="Madden K."/>
        </authorList>
    </citation>
    <scope>NUCLEOTIDE SEQUENCE [LARGE SCALE GENOMIC DNA]</scope>
    <source>
        <strain evidence="5">NIH 2624 / FGSC A1156</strain>
    </source>
</reference>
<dbReference type="EMBL" id="CH476596">
    <property type="protein sequence ID" value="EAU37378.1"/>
    <property type="molecule type" value="Genomic_DNA"/>
</dbReference>
<evidence type="ECO:0000313" key="4">
    <source>
        <dbReference type="EMBL" id="EAU37378.1"/>
    </source>
</evidence>
<dbReference type="RefSeq" id="XP_001211594.1">
    <property type="nucleotide sequence ID" value="XM_001211594.1"/>
</dbReference>
<evidence type="ECO:0000256" key="2">
    <source>
        <dbReference type="ARBA" id="ARBA00022723"/>
    </source>
</evidence>
<keyword evidence="3" id="KW-0862">Zinc</keyword>
<dbReference type="Proteomes" id="UP000007963">
    <property type="component" value="Unassembled WGS sequence"/>
</dbReference>
<dbReference type="PANTHER" id="PTHR12857:SF0">
    <property type="entry name" value="CXXC MOTIF CONTAINING ZINC BINDING PROTEIN"/>
    <property type="match status" value="1"/>
</dbReference>
<dbReference type="STRING" id="341663.Q0CV68"/>
<comment type="similarity">
    <text evidence="1">Belongs to the UPF0587 family.</text>
</comment>
<dbReference type="SUPFAM" id="SSF141678">
    <property type="entry name" value="MAL13P1.257-like"/>
    <property type="match status" value="1"/>
</dbReference>
<dbReference type="Pfam" id="PF05907">
    <property type="entry name" value="CXXC_Zn-b_euk"/>
    <property type="match status" value="1"/>
</dbReference>
<dbReference type="VEuPathDB" id="FungiDB:ATEG_02416"/>
<accession>Q0CV68</accession>
<dbReference type="GeneID" id="4316718"/>
<dbReference type="OrthoDB" id="10248838at2759"/>